<evidence type="ECO:0000256" key="3">
    <source>
        <dbReference type="ARBA" id="ARBA00022691"/>
    </source>
</evidence>
<keyword evidence="7" id="KW-1185">Reference proteome</keyword>
<dbReference type="InterPro" id="IPR036388">
    <property type="entry name" value="WH-like_DNA-bd_sf"/>
</dbReference>
<organism evidence="6 7">
    <name type="scientific">Zasmidium cellare ATCC 36951</name>
    <dbReference type="NCBI Taxonomy" id="1080233"/>
    <lineage>
        <taxon>Eukaryota</taxon>
        <taxon>Fungi</taxon>
        <taxon>Dikarya</taxon>
        <taxon>Ascomycota</taxon>
        <taxon>Pezizomycotina</taxon>
        <taxon>Dothideomycetes</taxon>
        <taxon>Dothideomycetidae</taxon>
        <taxon>Mycosphaerellales</taxon>
        <taxon>Mycosphaerellaceae</taxon>
        <taxon>Zasmidium</taxon>
    </lineage>
</organism>
<evidence type="ECO:0000313" key="7">
    <source>
        <dbReference type="Proteomes" id="UP000799537"/>
    </source>
</evidence>
<dbReference type="InterPro" id="IPR016461">
    <property type="entry name" value="COMT-like"/>
</dbReference>
<dbReference type="SUPFAM" id="SSF53335">
    <property type="entry name" value="S-adenosyl-L-methionine-dependent methyltransferases"/>
    <property type="match status" value="1"/>
</dbReference>
<dbReference type="GO" id="GO:0046983">
    <property type="term" value="F:protein dimerization activity"/>
    <property type="evidence" value="ECO:0007669"/>
    <property type="project" value="InterPro"/>
</dbReference>
<reference evidence="6" key="1">
    <citation type="journal article" date="2020" name="Stud. Mycol.">
        <title>101 Dothideomycetes genomes: a test case for predicting lifestyles and emergence of pathogens.</title>
        <authorList>
            <person name="Haridas S."/>
            <person name="Albert R."/>
            <person name="Binder M."/>
            <person name="Bloem J."/>
            <person name="Labutti K."/>
            <person name="Salamov A."/>
            <person name="Andreopoulos B."/>
            <person name="Baker S."/>
            <person name="Barry K."/>
            <person name="Bills G."/>
            <person name="Bluhm B."/>
            <person name="Cannon C."/>
            <person name="Castanera R."/>
            <person name="Culley D."/>
            <person name="Daum C."/>
            <person name="Ezra D."/>
            <person name="Gonzalez J."/>
            <person name="Henrissat B."/>
            <person name="Kuo A."/>
            <person name="Liang C."/>
            <person name="Lipzen A."/>
            <person name="Lutzoni F."/>
            <person name="Magnuson J."/>
            <person name="Mondo S."/>
            <person name="Nolan M."/>
            <person name="Ohm R."/>
            <person name="Pangilinan J."/>
            <person name="Park H.-J."/>
            <person name="Ramirez L."/>
            <person name="Alfaro M."/>
            <person name="Sun H."/>
            <person name="Tritt A."/>
            <person name="Yoshinaga Y."/>
            <person name="Zwiers L.-H."/>
            <person name="Turgeon B."/>
            <person name="Goodwin S."/>
            <person name="Spatafora J."/>
            <person name="Crous P."/>
            <person name="Grigoriev I."/>
        </authorList>
    </citation>
    <scope>NUCLEOTIDE SEQUENCE</scope>
    <source>
        <strain evidence="6">ATCC 36951</strain>
    </source>
</reference>
<feature type="domain" description="O-methyltransferase C-terminal" evidence="4">
    <location>
        <begin position="238"/>
        <end position="368"/>
    </location>
</feature>
<proteinExistence type="predicted"/>
<sequence>MRISLVDLPDKHGLRIRRVLDAAQLDQPERINSIQAAAPDDIAPDKKASYQLLLASRELNAALEPPTQTAIFAAFPGVHLMCVRLAIEICLFEKLVEAENPLSIHDLAADGSAEEAFVLSIARVLVAKGFIGETRSSEGLGAYVPTQMTRHMVVPSVRAGFIFHYDSGLLILVQGLSYFRSTSFRLKQGHGRGRLQFAHDTDDEDYVYWSKQPGVMENFSTFMQGYFGGGAQPTPMEWFLFDEVCFKDFDATRVEYAYVDVGGGKGQNIQAIVEKYGDYVKDDKFCLQDVAPVIDDIESSGTVLDGRIEKMAYDYLTPQTIRGARAYMLENVFHNHNDTVAKEILNILKEALEPGISKLLISSIILPDQGVPFFLSAMDVMLNCWVSRGEDPVSTRGR</sequence>
<dbReference type="GO" id="GO:0032259">
    <property type="term" value="P:methylation"/>
    <property type="evidence" value="ECO:0007669"/>
    <property type="project" value="UniProtKB-KW"/>
</dbReference>
<dbReference type="InterPro" id="IPR036390">
    <property type="entry name" value="WH_DNA-bd_sf"/>
</dbReference>
<dbReference type="InterPro" id="IPR001077">
    <property type="entry name" value="COMT_C"/>
</dbReference>
<dbReference type="GO" id="GO:0008171">
    <property type="term" value="F:O-methyltransferase activity"/>
    <property type="evidence" value="ECO:0007669"/>
    <property type="project" value="InterPro"/>
</dbReference>
<evidence type="ECO:0000259" key="4">
    <source>
        <dbReference type="Pfam" id="PF00891"/>
    </source>
</evidence>
<keyword evidence="3" id="KW-0949">S-adenosyl-L-methionine</keyword>
<dbReference type="Gene3D" id="1.10.10.10">
    <property type="entry name" value="Winged helix-like DNA-binding domain superfamily/Winged helix DNA-binding domain"/>
    <property type="match status" value="1"/>
</dbReference>
<name>A0A6A6C3K5_ZASCE</name>
<feature type="domain" description="O-methyltransferase dimerisation" evidence="5">
    <location>
        <begin position="81"/>
        <end position="153"/>
    </location>
</feature>
<dbReference type="Proteomes" id="UP000799537">
    <property type="component" value="Unassembled WGS sequence"/>
</dbReference>
<dbReference type="InterPro" id="IPR012967">
    <property type="entry name" value="COMT_dimerisation"/>
</dbReference>
<protein>
    <submittedName>
        <fullName evidence="6">Uncharacterized protein</fullName>
    </submittedName>
</protein>
<accession>A0A6A6C3K5</accession>
<evidence type="ECO:0000256" key="2">
    <source>
        <dbReference type="ARBA" id="ARBA00022679"/>
    </source>
</evidence>
<dbReference type="AlphaFoldDB" id="A0A6A6C3K5"/>
<dbReference type="RefSeq" id="XP_033661218.1">
    <property type="nucleotide sequence ID" value="XM_033809344.1"/>
</dbReference>
<dbReference type="InterPro" id="IPR029063">
    <property type="entry name" value="SAM-dependent_MTases_sf"/>
</dbReference>
<dbReference type="Pfam" id="PF00891">
    <property type="entry name" value="Methyltransf_2"/>
    <property type="match status" value="1"/>
</dbReference>
<dbReference type="SUPFAM" id="SSF46785">
    <property type="entry name" value="Winged helix' DNA-binding domain"/>
    <property type="match status" value="1"/>
</dbReference>
<dbReference type="EMBL" id="ML993627">
    <property type="protein sequence ID" value="KAF2160329.1"/>
    <property type="molecule type" value="Genomic_DNA"/>
</dbReference>
<dbReference type="PANTHER" id="PTHR43712:SF18">
    <property type="entry name" value="PUTATIVE (AFU_ORTHOLOGUE AFUA_4G14240)-RELATED"/>
    <property type="match status" value="1"/>
</dbReference>
<evidence type="ECO:0000259" key="5">
    <source>
        <dbReference type="Pfam" id="PF08100"/>
    </source>
</evidence>
<evidence type="ECO:0000313" key="6">
    <source>
        <dbReference type="EMBL" id="KAF2160329.1"/>
    </source>
</evidence>
<evidence type="ECO:0000256" key="1">
    <source>
        <dbReference type="ARBA" id="ARBA00022603"/>
    </source>
</evidence>
<dbReference type="PROSITE" id="PS51683">
    <property type="entry name" value="SAM_OMT_II"/>
    <property type="match status" value="1"/>
</dbReference>
<dbReference type="OrthoDB" id="3649660at2759"/>
<dbReference type="GeneID" id="54562616"/>
<gene>
    <name evidence="6" type="ORF">M409DRAFT_29180</name>
</gene>
<dbReference type="PANTHER" id="PTHR43712">
    <property type="entry name" value="PUTATIVE (AFU_ORTHOLOGUE AFUA_4G14580)-RELATED"/>
    <property type="match status" value="1"/>
</dbReference>
<dbReference type="Gene3D" id="3.40.50.150">
    <property type="entry name" value="Vaccinia Virus protein VP39"/>
    <property type="match status" value="1"/>
</dbReference>
<dbReference type="Pfam" id="PF08100">
    <property type="entry name" value="Dimerisation"/>
    <property type="match status" value="1"/>
</dbReference>
<keyword evidence="1" id="KW-0489">Methyltransferase</keyword>
<keyword evidence="2" id="KW-0808">Transferase</keyword>